<accession>A0A1I1L4X4</accession>
<reference evidence="1 2" key="1">
    <citation type="submission" date="2016-10" db="EMBL/GenBank/DDBJ databases">
        <authorList>
            <person name="de Groot N.N."/>
        </authorList>
    </citation>
    <scope>NUCLEOTIDE SEQUENCE [LARGE SCALE GENOMIC DNA]</scope>
    <source>
        <strain evidence="1 2">DSM 6059</strain>
    </source>
</reference>
<dbReference type="EMBL" id="FOLO01000014">
    <property type="protein sequence ID" value="SFC66048.1"/>
    <property type="molecule type" value="Genomic_DNA"/>
</dbReference>
<sequence length="283" mass="31963">MGYKIDKPYKVSAHYFTKNEDHEATFMNTNELKAGDILLARKLQFKDLSWTQQLATNVFGKLVTSDTTLTHAPISWGQLPTKTFYNTVHAAIATGNENNILEVAGQGKKPATAHGLFLVYRFNKSGLTTDGDLLSVLSVLQNQKKFEPNEILPQLEKVGELIPKYIFDEANTAMQNPGKYGLLNGIKTVFSKLPDTIDPNEMKTDINQDNMICSEFVSQIINIAYRRAIIEAFELPADKYDQRVRLLPDATDRVLPGRLHYIMQILQKSSWDLKGFITDLPHN</sequence>
<keyword evidence="2" id="KW-1185">Reference proteome</keyword>
<protein>
    <submittedName>
        <fullName evidence="1">Uncharacterized protein</fullName>
    </submittedName>
</protein>
<evidence type="ECO:0000313" key="2">
    <source>
        <dbReference type="Proteomes" id="UP000198862"/>
    </source>
</evidence>
<name>A0A1I1L4X4_9GAMM</name>
<evidence type="ECO:0000313" key="1">
    <source>
        <dbReference type="EMBL" id="SFC66048.1"/>
    </source>
</evidence>
<gene>
    <name evidence="1" type="ORF">SAMN02745724_02222</name>
</gene>
<proteinExistence type="predicted"/>
<dbReference type="AlphaFoldDB" id="A0A1I1L4X4"/>
<dbReference type="RefSeq" id="WP_091983635.1">
    <property type="nucleotide sequence ID" value="NZ_FOLO01000014.1"/>
</dbReference>
<organism evidence="1 2">
    <name type="scientific">Pseudoalteromonas denitrificans DSM 6059</name>
    <dbReference type="NCBI Taxonomy" id="1123010"/>
    <lineage>
        <taxon>Bacteria</taxon>
        <taxon>Pseudomonadati</taxon>
        <taxon>Pseudomonadota</taxon>
        <taxon>Gammaproteobacteria</taxon>
        <taxon>Alteromonadales</taxon>
        <taxon>Pseudoalteromonadaceae</taxon>
        <taxon>Pseudoalteromonas</taxon>
    </lineage>
</organism>
<dbReference type="Proteomes" id="UP000198862">
    <property type="component" value="Unassembled WGS sequence"/>
</dbReference>